<feature type="region of interest" description="Disordered" evidence="1">
    <location>
        <begin position="1"/>
        <end position="47"/>
    </location>
</feature>
<dbReference type="PANTHER" id="PTHR32166:SF123">
    <property type="entry name" value="BED-TYPE DOMAIN-CONTAINING PROTEIN"/>
    <property type="match status" value="1"/>
</dbReference>
<dbReference type="InterPro" id="IPR007021">
    <property type="entry name" value="DUF659"/>
</dbReference>
<feature type="compositionally biased region" description="Acidic residues" evidence="1">
    <location>
        <begin position="16"/>
        <end position="28"/>
    </location>
</feature>
<dbReference type="EMBL" id="LT934124">
    <property type="protein sequence ID" value="VAI89960.1"/>
    <property type="molecule type" value="Genomic_DNA"/>
</dbReference>
<sequence length="302" mass="33465">MAFGSKRKLADRSDIQEDDGDDVDLINSDDERNSVDEQDESAEHGTAKPAKSLLDEVFFLDAPKGKNSGGSRPWRCKHCDKKYTSSYTRIHQHFFGVGPGKTKQIPRCSVASDRVKYKKIYCKYYQPEKVQASGSAPKKQLVEAFAGVERDAVDMQIMLFLCANGIPFNVLRSPQYYEMVAAIQRAPKGYKPPAYEKARTTLLDACKRKVENDLAPYSHGVSVVSDGWTNMKNHPLINVIASNSCGSMFLYAEDFSGEEKTGEAIAQFLLQAIEEIGPSNVLQVITDNASNCRVAGEEIESA</sequence>
<evidence type="ECO:0000313" key="4">
    <source>
        <dbReference type="Proteomes" id="UP000324705"/>
    </source>
</evidence>
<dbReference type="OMA" id="KQIPRCS"/>
<organism evidence="3 4">
    <name type="scientific">Triticum turgidum subsp. durum</name>
    <name type="common">Durum wheat</name>
    <name type="synonym">Triticum durum</name>
    <dbReference type="NCBI Taxonomy" id="4567"/>
    <lineage>
        <taxon>Eukaryota</taxon>
        <taxon>Viridiplantae</taxon>
        <taxon>Streptophyta</taxon>
        <taxon>Embryophyta</taxon>
        <taxon>Tracheophyta</taxon>
        <taxon>Spermatophyta</taxon>
        <taxon>Magnoliopsida</taxon>
        <taxon>Liliopsida</taxon>
        <taxon>Poales</taxon>
        <taxon>Poaceae</taxon>
        <taxon>BOP clade</taxon>
        <taxon>Pooideae</taxon>
        <taxon>Triticodae</taxon>
        <taxon>Triticeae</taxon>
        <taxon>Triticinae</taxon>
        <taxon>Triticum</taxon>
    </lineage>
</organism>
<protein>
    <recommendedName>
        <fullName evidence="2">DUF659 domain-containing protein</fullName>
    </recommendedName>
</protein>
<dbReference type="SUPFAM" id="SSF53098">
    <property type="entry name" value="Ribonuclease H-like"/>
    <property type="match status" value="1"/>
</dbReference>
<dbReference type="PANTHER" id="PTHR32166">
    <property type="entry name" value="OSJNBA0013A04.12 PROTEIN"/>
    <property type="match status" value="1"/>
</dbReference>
<keyword evidence="4" id="KW-1185">Reference proteome</keyword>
<gene>
    <name evidence="3" type="ORF">TRITD_7Bv1G154410</name>
</gene>
<proteinExistence type="predicted"/>
<name>A0A9R1A5L7_TRITD</name>
<feature type="domain" description="DUF659" evidence="2">
    <location>
        <begin position="193"/>
        <end position="300"/>
    </location>
</feature>
<dbReference type="Proteomes" id="UP000324705">
    <property type="component" value="Chromosome 7B"/>
</dbReference>
<evidence type="ECO:0000259" key="2">
    <source>
        <dbReference type="Pfam" id="PF04937"/>
    </source>
</evidence>
<dbReference type="AlphaFoldDB" id="A0A9R1A5L7"/>
<evidence type="ECO:0000313" key="3">
    <source>
        <dbReference type="EMBL" id="VAI89960.1"/>
    </source>
</evidence>
<reference evidence="3 4" key="1">
    <citation type="submission" date="2017-09" db="EMBL/GenBank/DDBJ databases">
        <authorList>
            <consortium name="International Durum Wheat Genome Sequencing Consortium (IDWGSC)"/>
            <person name="Milanesi L."/>
        </authorList>
    </citation>
    <scope>NUCLEOTIDE SEQUENCE [LARGE SCALE GENOMIC DNA]</scope>
    <source>
        <strain evidence="4">cv. Svevo</strain>
    </source>
</reference>
<evidence type="ECO:0000256" key="1">
    <source>
        <dbReference type="SAM" id="MobiDB-lite"/>
    </source>
</evidence>
<dbReference type="InterPro" id="IPR012337">
    <property type="entry name" value="RNaseH-like_sf"/>
</dbReference>
<feature type="compositionally biased region" description="Basic and acidic residues" evidence="1">
    <location>
        <begin position="29"/>
        <end position="46"/>
    </location>
</feature>
<accession>A0A9R1A5L7</accession>
<dbReference type="Gramene" id="TRITD7Bv1G154410.1">
    <property type="protein sequence ID" value="TRITD7Bv1G154410.1"/>
    <property type="gene ID" value="TRITD7Bv1G154410"/>
</dbReference>
<dbReference type="Pfam" id="PF04937">
    <property type="entry name" value="DUF659"/>
    <property type="match status" value="1"/>
</dbReference>